<dbReference type="EMBL" id="AVOT02001763">
    <property type="protein sequence ID" value="MBW0468071.1"/>
    <property type="molecule type" value="Genomic_DNA"/>
</dbReference>
<proteinExistence type="predicted"/>
<dbReference type="Proteomes" id="UP000765509">
    <property type="component" value="Unassembled WGS sequence"/>
</dbReference>
<evidence type="ECO:0000313" key="2">
    <source>
        <dbReference type="Proteomes" id="UP000765509"/>
    </source>
</evidence>
<protein>
    <submittedName>
        <fullName evidence="1">Uncharacterized protein</fullName>
    </submittedName>
</protein>
<accession>A0A9Q3GHX5</accession>
<gene>
    <name evidence="1" type="ORF">O181_007786</name>
</gene>
<dbReference type="AlphaFoldDB" id="A0A9Q3GHX5"/>
<name>A0A9Q3GHX5_9BASI</name>
<organism evidence="1 2">
    <name type="scientific">Austropuccinia psidii MF-1</name>
    <dbReference type="NCBI Taxonomy" id="1389203"/>
    <lineage>
        <taxon>Eukaryota</taxon>
        <taxon>Fungi</taxon>
        <taxon>Dikarya</taxon>
        <taxon>Basidiomycota</taxon>
        <taxon>Pucciniomycotina</taxon>
        <taxon>Pucciniomycetes</taxon>
        <taxon>Pucciniales</taxon>
        <taxon>Sphaerophragmiaceae</taxon>
        <taxon>Austropuccinia</taxon>
    </lineage>
</organism>
<keyword evidence="2" id="KW-1185">Reference proteome</keyword>
<evidence type="ECO:0000313" key="1">
    <source>
        <dbReference type="EMBL" id="MBW0468071.1"/>
    </source>
</evidence>
<comment type="caution">
    <text evidence="1">The sequence shown here is derived from an EMBL/GenBank/DDBJ whole genome shotgun (WGS) entry which is preliminary data.</text>
</comment>
<reference evidence="1" key="1">
    <citation type="submission" date="2021-03" db="EMBL/GenBank/DDBJ databases">
        <title>Draft genome sequence of rust myrtle Austropuccinia psidii MF-1, a brazilian biotype.</title>
        <authorList>
            <person name="Quecine M.C."/>
            <person name="Pachon D.M.R."/>
            <person name="Bonatelli M.L."/>
            <person name="Correr F.H."/>
            <person name="Franceschini L.M."/>
            <person name="Leite T.F."/>
            <person name="Margarido G.R.A."/>
            <person name="Almeida C.A."/>
            <person name="Ferrarezi J.A."/>
            <person name="Labate C.A."/>
        </authorList>
    </citation>
    <scope>NUCLEOTIDE SEQUENCE</scope>
    <source>
        <strain evidence="1">MF-1</strain>
    </source>
</reference>
<sequence>MGHSAALFQEQLEKSDKERLYWKEDIQSSINNISLKNELPQQCTQILDKNVSNLNNDLHYTVSRNSEVETAFDFKETGRLEEWPTFSGEAEYNHMEFLKIIDIFEEAFNIPDEYISAILH</sequence>